<sequence length="351" mass="38321">MFTKWWTGSLFKGAAAVALGASLAFTSACSLLPDEGEEEVLPSIAPPQISKKPEYEVTTATLETKIQVVGKMLSSKEEPLYFTLEDKNLKALYVKSGDQVAAGQLIGELDVDELQKQLKSEQLAFRKEELSMKETMRNKDTMDPIEFEELSIAFEEKRQGIADLQEEIAKAKLTAPFAGTILDVKVEKGDAITAYKAIATIADTSVLIPAAKLTKDQLSKVAVGMPVSVSINNIGTVEGKVKQLPLATESDSENGNEEDLERLEDFMHVELNEMPKGLTRGMPLSISIIINRKENAIVIPPSALRTIGSRTYVQVVDEEGKREVDVEVGQQTATQIEILQGLTPGQKVVGR</sequence>
<proteinExistence type="inferred from homology"/>
<keyword evidence="9" id="KW-1185">Reference proteome</keyword>
<evidence type="ECO:0000256" key="3">
    <source>
        <dbReference type="ARBA" id="ARBA00022448"/>
    </source>
</evidence>
<feature type="domain" description="Multidrug resistance protein MdtA-like C-terminal permuted SH3" evidence="7">
    <location>
        <begin position="295"/>
        <end position="349"/>
    </location>
</feature>
<dbReference type="Pfam" id="PF25917">
    <property type="entry name" value="BSH_RND"/>
    <property type="match status" value="1"/>
</dbReference>
<feature type="domain" description="Multidrug resistance protein MdtA-like barrel-sandwich hybrid" evidence="6">
    <location>
        <begin position="89"/>
        <end position="201"/>
    </location>
</feature>
<dbReference type="Gene3D" id="2.40.50.100">
    <property type="match status" value="1"/>
</dbReference>
<feature type="signal peptide" evidence="5">
    <location>
        <begin position="1"/>
        <end position="20"/>
    </location>
</feature>
<comment type="similarity">
    <text evidence="2">Belongs to the membrane fusion protein (MFP) (TC 8.A.1) family.</text>
</comment>
<keyword evidence="4" id="KW-0175">Coiled coil</keyword>
<dbReference type="InterPro" id="IPR058627">
    <property type="entry name" value="MdtA-like_C"/>
</dbReference>
<dbReference type="Pfam" id="PF25967">
    <property type="entry name" value="RND-MFP_C"/>
    <property type="match status" value="1"/>
</dbReference>
<dbReference type="NCBIfam" id="TIGR01730">
    <property type="entry name" value="RND_mfp"/>
    <property type="match status" value="1"/>
</dbReference>
<name>A0ABW5QZF2_9BACL</name>
<evidence type="ECO:0000256" key="2">
    <source>
        <dbReference type="ARBA" id="ARBA00009477"/>
    </source>
</evidence>
<gene>
    <name evidence="8" type="ORF">ACFSW5_12825</name>
</gene>
<protein>
    <submittedName>
        <fullName evidence="8">Efflux RND transporter periplasmic adaptor subunit</fullName>
    </submittedName>
</protein>
<evidence type="ECO:0000259" key="6">
    <source>
        <dbReference type="Pfam" id="PF25917"/>
    </source>
</evidence>
<dbReference type="Proteomes" id="UP001597493">
    <property type="component" value="Unassembled WGS sequence"/>
</dbReference>
<dbReference type="SUPFAM" id="SSF111369">
    <property type="entry name" value="HlyD-like secretion proteins"/>
    <property type="match status" value="1"/>
</dbReference>
<dbReference type="EMBL" id="JBHUMY010000012">
    <property type="protein sequence ID" value="MFD2661133.1"/>
    <property type="molecule type" value="Genomic_DNA"/>
</dbReference>
<evidence type="ECO:0000313" key="9">
    <source>
        <dbReference type="Proteomes" id="UP001597493"/>
    </source>
</evidence>
<keyword evidence="3" id="KW-0813">Transport</keyword>
<evidence type="ECO:0000259" key="7">
    <source>
        <dbReference type="Pfam" id="PF25967"/>
    </source>
</evidence>
<organism evidence="8 9">
    <name type="scientific">Paenibacillus thailandensis</name>
    <dbReference type="NCBI Taxonomy" id="393250"/>
    <lineage>
        <taxon>Bacteria</taxon>
        <taxon>Bacillati</taxon>
        <taxon>Bacillota</taxon>
        <taxon>Bacilli</taxon>
        <taxon>Bacillales</taxon>
        <taxon>Paenibacillaceae</taxon>
        <taxon>Paenibacillus</taxon>
    </lineage>
</organism>
<dbReference type="Gene3D" id="2.40.420.20">
    <property type="match status" value="1"/>
</dbReference>
<dbReference type="InterPro" id="IPR006143">
    <property type="entry name" value="RND_pump_MFP"/>
</dbReference>
<dbReference type="InterPro" id="IPR058625">
    <property type="entry name" value="MdtA-like_BSH"/>
</dbReference>
<evidence type="ECO:0000313" key="8">
    <source>
        <dbReference type="EMBL" id="MFD2661133.1"/>
    </source>
</evidence>
<evidence type="ECO:0000256" key="4">
    <source>
        <dbReference type="SAM" id="Coils"/>
    </source>
</evidence>
<comment type="caution">
    <text evidence="8">The sequence shown here is derived from an EMBL/GenBank/DDBJ whole genome shotgun (WGS) entry which is preliminary data.</text>
</comment>
<accession>A0ABW5QZF2</accession>
<dbReference type="PROSITE" id="PS51257">
    <property type="entry name" value="PROKAR_LIPOPROTEIN"/>
    <property type="match status" value="1"/>
</dbReference>
<feature type="coiled-coil region" evidence="4">
    <location>
        <begin position="111"/>
        <end position="174"/>
    </location>
</feature>
<comment type="subcellular location">
    <subcellularLocation>
        <location evidence="1">Cell envelope</location>
    </subcellularLocation>
</comment>
<keyword evidence="5" id="KW-0732">Signal</keyword>
<dbReference type="RefSeq" id="WP_379273524.1">
    <property type="nucleotide sequence ID" value="NZ_JBHUGT010000024.1"/>
</dbReference>
<evidence type="ECO:0000256" key="1">
    <source>
        <dbReference type="ARBA" id="ARBA00004196"/>
    </source>
</evidence>
<feature type="chain" id="PRO_5047227413" evidence="5">
    <location>
        <begin position="21"/>
        <end position="351"/>
    </location>
</feature>
<evidence type="ECO:0000256" key="5">
    <source>
        <dbReference type="SAM" id="SignalP"/>
    </source>
</evidence>
<dbReference type="PANTHER" id="PTHR30469">
    <property type="entry name" value="MULTIDRUG RESISTANCE PROTEIN MDTA"/>
    <property type="match status" value="1"/>
</dbReference>
<reference evidence="9" key="1">
    <citation type="journal article" date="2019" name="Int. J. Syst. Evol. Microbiol.">
        <title>The Global Catalogue of Microorganisms (GCM) 10K type strain sequencing project: providing services to taxonomists for standard genome sequencing and annotation.</title>
        <authorList>
            <consortium name="The Broad Institute Genomics Platform"/>
            <consortium name="The Broad Institute Genome Sequencing Center for Infectious Disease"/>
            <person name="Wu L."/>
            <person name="Ma J."/>
        </authorList>
    </citation>
    <scope>NUCLEOTIDE SEQUENCE [LARGE SCALE GENOMIC DNA]</scope>
    <source>
        <strain evidence="9">TISTR 1827</strain>
    </source>
</reference>